<dbReference type="InterPro" id="IPR050487">
    <property type="entry name" value="FtsQ_DivIB"/>
</dbReference>
<feature type="transmembrane region" description="Helical" evidence="8">
    <location>
        <begin position="32"/>
        <end position="49"/>
    </location>
</feature>
<dbReference type="Gene3D" id="3.10.20.310">
    <property type="entry name" value="membrane protein fhac"/>
    <property type="match status" value="1"/>
</dbReference>
<sequence>MEDKTEEKKVISIEDRIPKLKEERKKKANRRLIFYLTIFFILIACVVYLQSPYSNVKEITVTGNDVVPIEEIKELSGIDDETNIWMLQKRIAKKDIEGHPLIESMTIKRSLPQTVKITVTEFNIIGYTEEKGKYYPVLVDGSVLKDYPMSYRGDRPFILNFDEQAYMEMIATQLNELPEHVLRLISEVSWEPTKNNKNKILLYMNDGFIVDATLRDFSDKMKNYPSIIAQLDPKEKGIVHMGVGIYFEKIKKK</sequence>
<keyword evidence="3 8" id="KW-0132">Cell division</keyword>
<dbReference type="Pfam" id="PF03799">
    <property type="entry name" value="FtsQ_DivIB_C"/>
    <property type="match status" value="1"/>
</dbReference>
<keyword evidence="4 8" id="KW-0812">Transmembrane</keyword>
<name>A0A9D1TJG3_9BACI</name>
<reference evidence="10" key="2">
    <citation type="submission" date="2021-04" db="EMBL/GenBank/DDBJ databases">
        <authorList>
            <person name="Gilroy R."/>
        </authorList>
    </citation>
    <scope>NUCLEOTIDE SEQUENCE</scope>
    <source>
        <strain evidence="10">CHK169-2315</strain>
    </source>
</reference>
<dbReference type="Proteomes" id="UP000823937">
    <property type="component" value="Unassembled WGS sequence"/>
</dbReference>
<dbReference type="EMBL" id="DXHX01000050">
    <property type="protein sequence ID" value="HIV74170.1"/>
    <property type="molecule type" value="Genomic_DNA"/>
</dbReference>
<evidence type="ECO:0000256" key="7">
    <source>
        <dbReference type="ARBA" id="ARBA00023306"/>
    </source>
</evidence>
<evidence type="ECO:0000256" key="2">
    <source>
        <dbReference type="ARBA" id="ARBA00022475"/>
    </source>
</evidence>
<comment type="subcellular location">
    <subcellularLocation>
        <location evidence="8">Cell membrane</location>
        <topology evidence="8">Single-pass type II membrane protein</topology>
    </subcellularLocation>
    <subcellularLocation>
        <location evidence="1">Membrane</location>
    </subcellularLocation>
    <text evidence="8">Localizes to the division septum.</text>
</comment>
<evidence type="ECO:0000256" key="3">
    <source>
        <dbReference type="ARBA" id="ARBA00022618"/>
    </source>
</evidence>
<gene>
    <name evidence="8" type="primary">divIB</name>
    <name evidence="10" type="ORF">H9895_03710</name>
</gene>
<keyword evidence="2 8" id="KW-1003">Cell membrane</keyword>
<comment type="caution">
    <text evidence="10">The sequence shown here is derived from an EMBL/GenBank/DDBJ whole genome shotgun (WGS) entry which is preliminary data.</text>
</comment>
<dbReference type="Pfam" id="PF08478">
    <property type="entry name" value="POTRA_1"/>
    <property type="match status" value="1"/>
</dbReference>
<comment type="function">
    <text evidence="8">Cell division protein that may be involved in stabilizing or promoting the assembly of the division complex.</text>
</comment>
<evidence type="ECO:0000256" key="5">
    <source>
        <dbReference type="ARBA" id="ARBA00022989"/>
    </source>
</evidence>
<dbReference type="HAMAP" id="MF_00912">
    <property type="entry name" value="DivIB"/>
    <property type="match status" value="1"/>
</dbReference>
<dbReference type="PANTHER" id="PTHR37820:SF1">
    <property type="entry name" value="CELL DIVISION PROTEIN FTSQ"/>
    <property type="match status" value="1"/>
</dbReference>
<dbReference type="GO" id="GO:0043093">
    <property type="term" value="P:FtsZ-dependent cytokinesis"/>
    <property type="evidence" value="ECO:0007669"/>
    <property type="project" value="UniProtKB-UniRule"/>
</dbReference>
<keyword evidence="7 8" id="KW-0131">Cell cycle</keyword>
<dbReference type="AlphaFoldDB" id="A0A9D1TJG3"/>
<dbReference type="Gene3D" id="3.40.50.10960">
    <property type="match status" value="1"/>
</dbReference>
<evidence type="ECO:0000256" key="4">
    <source>
        <dbReference type="ARBA" id="ARBA00022692"/>
    </source>
</evidence>
<feature type="domain" description="POTRA" evidence="9">
    <location>
        <begin position="54"/>
        <end position="122"/>
    </location>
</feature>
<reference evidence="10" key="1">
    <citation type="journal article" date="2021" name="PeerJ">
        <title>Extensive microbial diversity within the chicken gut microbiome revealed by metagenomics and culture.</title>
        <authorList>
            <person name="Gilroy R."/>
            <person name="Ravi A."/>
            <person name="Getino M."/>
            <person name="Pursley I."/>
            <person name="Horton D.L."/>
            <person name="Alikhan N.F."/>
            <person name="Baker D."/>
            <person name="Gharbi K."/>
            <person name="Hall N."/>
            <person name="Watson M."/>
            <person name="Adriaenssens E.M."/>
            <person name="Foster-Nyarko E."/>
            <person name="Jarju S."/>
            <person name="Secka A."/>
            <person name="Antonio M."/>
            <person name="Oren A."/>
            <person name="Chaudhuri R.R."/>
            <person name="La Ragione R."/>
            <person name="Hildebrand F."/>
            <person name="Pallen M.J."/>
        </authorList>
    </citation>
    <scope>NUCLEOTIDE SEQUENCE</scope>
    <source>
        <strain evidence="10">CHK169-2315</strain>
    </source>
</reference>
<dbReference type="InterPro" id="IPR013685">
    <property type="entry name" value="POTRA_FtsQ_type"/>
</dbReference>
<dbReference type="GO" id="GO:0032153">
    <property type="term" value="C:cell division site"/>
    <property type="evidence" value="ECO:0007669"/>
    <property type="project" value="UniProtKB-UniRule"/>
</dbReference>
<evidence type="ECO:0000256" key="1">
    <source>
        <dbReference type="ARBA" id="ARBA00004370"/>
    </source>
</evidence>
<proteinExistence type="inferred from homology"/>
<organism evidence="10 11">
    <name type="scientific">Candidatus Pseudogracilibacillus intestinigallinarum</name>
    <dbReference type="NCBI Taxonomy" id="2838742"/>
    <lineage>
        <taxon>Bacteria</taxon>
        <taxon>Bacillati</taxon>
        <taxon>Bacillota</taxon>
        <taxon>Bacilli</taxon>
        <taxon>Bacillales</taxon>
        <taxon>Bacillaceae</taxon>
        <taxon>Pseudogracilibacillus</taxon>
    </lineage>
</organism>
<dbReference type="InterPro" id="IPR034746">
    <property type="entry name" value="POTRA"/>
</dbReference>
<evidence type="ECO:0000313" key="10">
    <source>
        <dbReference type="EMBL" id="HIV74170.1"/>
    </source>
</evidence>
<keyword evidence="6 8" id="KW-0472">Membrane</keyword>
<dbReference type="InterPro" id="IPR026580">
    <property type="entry name" value="DivIB"/>
</dbReference>
<protein>
    <recommendedName>
        <fullName evidence="8">Cell division protein DivIB</fullName>
    </recommendedName>
</protein>
<keyword evidence="5 8" id="KW-1133">Transmembrane helix</keyword>
<dbReference type="PANTHER" id="PTHR37820">
    <property type="entry name" value="CELL DIVISION PROTEIN DIVIB"/>
    <property type="match status" value="1"/>
</dbReference>
<evidence type="ECO:0000259" key="9">
    <source>
        <dbReference type="PROSITE" id="PS51779"/>
    </source>
</evidence>
<accession>A0A9D1TJG3</accession>
<evidence type="ECO:0000256" key="8">
    <source>
        <dbReference type="HAMAP-Rule" id="MF_00912"/>
    </source>
</evidence>
<dbReference type="InterPro" id="IPR005548">
    <property type="entry name" value="Cell_div_FtsQ/DivIB_C"/>
</dbReference>
<dbReference type="PROSITE" id="PS51779">
    <property type="entry name" value="POTRA"/>
    <property type="match status" value="1"/>
</dbReference>
<evidence type="ECO:0000313" key="11">
    <source>
        <dbReference type="Proteomes" id="UP000823937"/>
    </source>
</evidence>
<dbReference type="GO" id="GO:0005886">
    <property type="term" value="C:plasma membrane"/>
    <property type="evidence" value="ECO:0007669"/>
    <property type="project" value="UniProtKB-SubCell"/>
</dbReference>
<evidence type="ECO:0000256" key="6">
    <source>
        <dbReference type="ARBA" id="ARBA00023136"/>
    </source>
</evidence>
<comment type="similarity">
    <text evidence="8">Belongs to the FtsQ/DivIB family. DivIB subfamily.</text>
</comment>